<dbReference type="Proteomes" id="UP000242814">
    <property type="component" value="Unassembled WGS sequence"/>
</dbReference>
<gene>
    <name evidence="2" type="ORF">ACO22_00433</name>
</gene>
<evidence type="ECO:0000313" key="2">
    <source>
        <dbReference type="EMBL" id="ODH45041.1"/>
    </source>
</evidence>
<feature type="compositionally biased region" description="Basic and acidic residues" evidence="1">
    <location>
        <begin position="156"/>
        <end position="172"/>
    </location>
</feature>
<dbReference type="AlphaFoldDB" id="A0A1D2JPI9"/>
<feature type="region of interest" description="Disordered" evidence="1">
    <location>
        <begin position="255"/>
        <end position="289"/>
    </location>
</feature>
<accession>A0A1D2JPI9</accession>
<dbReference type="EMBL" id="LZYO01000008">
    <property type="protein sequence ID" value="ODH45041.1"/>
    <property type="molecule type" value="Genomic_DNA"/>
</dbReference>
<comment type="caution">
    <text evidence="2">The sequence shown here is derived from an EMBL/GenBank/DDBJ whole genome shotgun (WGS) entry which is preliminary data.</text>
</comment>
<evidence type="ECO:0000256" key="1">
    <source>
        <dbReference type="SAM" id="MobiDB-lite"/>
    </source>
</evidence>
<reference evidence="2 3" key="1">
    <citation type="submission" date="2016-06" db="EMBL/GenBank/DDBJ databases">
        <authorList>
            <person name="Kjaerup R.B."/>
            <person name="Dalgaard T.S."/>
            <person name="Juul-Madsen H.R."/>
        </authorList>
    </citation>
    <scope>NUCLEOTIDE SEQUENCE [LARGE SCALE GENOMIC DNA]</scope>
    <source>
        <strain evidence="2 3">Pb300</strain>
    </source>
</reference>
<name>A0A1D2JPI9_PARBR</name>
<proteinExistence type="predicted"/>
<organism evidence="2 3">
    <name type="scientific">Paracoccidioides brasiliensis</name>
    <dbReference type="NCBI Taxonomy" id="121759"/>
    <lineage>
        <taxon>Eukaryota</taxon>
        <taxon>Fungi</taxon>
        <taxon>Dikarya</taxon>
        <taxon>Ascomycota</taxon>
        <taxon>Pezizomycotina</taxon>
        <taxon>Eurotiomycetes</taxon>
        <taxon>Eurotiomycetidae</taxon>
        <taxon>Onygenales</taxon>
        <taxon>Ajellomycetaceae</taxon>
        <taxon>Paracoccidioides</taxon>
    </lineage>
</organism>
<evidence type="ECO:0000313" key="3">
    <source>
        <dbReference type="Proteomes" id="UP000242814"/>
    </source>
</evidence>
<dbReference type="VEuPathDB" id="FungiDB:PABG_01345"/>
<feature type="compositionally biased region" description="Basic and acidic residues" evidence="1">
    <location>
        <begin position="62"/>
        <end position="111"/>
    </location>
</feature>
<feature type="region of interest" description="Disordered" evidence="1">
    <location>
        <begin position="1"/>
        <end position="208"/>
    </location>
</feature>
<sequence length="379" mass="42378">MTPSLPEHAAAREIPASFYDPQRSPRSSPPTVDQLLSRFVRPCLPRSADGEPGSSPDNPIDLDDRTDEKHDTEPLSEDRETSPLGGDTERECDSETSDGRNSEATSIRDLEGESQMQPQPGSCPTAPAQPVPEPEPEPKAVNASEPEPRAVTVSERGLDCAGSDKENVEPSRPRRSISAALPDNISEDGPSKETHATVGDSFTHRLEPDTSSPHILLHREAREGHLEFLLWAPIWRSEDDIAKVHPDQLKRYEERLDVGPARRASQARKRARSPFPEPRRSSRQKKSRHIKTLAEEWRPDSVTGQMINLFLARPTPVHLQQKQPKYNKITYIEFHIIGALSRPNIPMAWITLFDTKGEVRTIQLREPASVSAKLRAEPM</sequence>
<dbReference type="VEuPathDB" id="FungiDB:PADG_12177"/>
<protein>
    <submittedName>
        <fullName evidence="2">Uncharacterized protein</fullName>
    </submittedName>
</protein>